<dbReference type="EMBL" id="JACANB010000028">
    <property type="protein sequence ID" value="MDM1697399.1"/>
    <property type="molecule type" value="Genomic_DNA"/>
</dbReference>
<dbReference type="Pfam" id="PF13817">
    <property type="entry name" value="DDE_Tnp_IS66_C"/>
    <property type="match status" value="1"/>
</dbReference>
<reference evidence="5" key="1">
    <citation type="submission" date="2020-06" db="EMBL/GenBank/DDBJ databases">
        <authorList>
            <person name="Dong N."/>
        </authorList>
    </citation>
    <scope>NUCLEOTIDE SEQUENCE</scope>
    <source>
        <strain evidence="5">DF46-2-2</strain>
    </source>
</reference>
<evidence type="ECO:0000259" key="1">
    <source>
        <dbReference type="Pfam" id="PF03050"/>
    </source>
</evidence>
<comment type="caution">
    <text evidence="5">The sequence shown here is derived from an EMBL/GenBank/DDBJ whole genome shotgun (WGS) entry which is preliminary data.</text>
</comment>
<proteinExistence type="predicted"/>
<dbReference type="RefSeq" id="WP_286594617.1">
    <property type="nucleotide sequence ID" value="NZ_JACANB010000028.1"/>
</dbReference>
<organism evidence="5 6">
    <name type="scientific">Thiopseudomonas alkaliphila</name>
    <dbReference type="NCBI Taxonomy" id="1697053"/>
    <lineage>
        <taxon>Bacteria</taxon>
        <taxon>Pseudomonadati</taxon>
        <taxon>Pseudomonadota</taxon>
        <taxon>Gammaproteobacteria</taxon>
        <taxon>Pseudomonadales</taxon>
        <taxon>Pseudomonadaceae</taxon>
        <taxon>Thiopseudomonas</taxon>
    </lineage>
</organism>
<dbReference type="InterPro" id="IPR052344">
    <property type="entry name" value="Transposase-related"/>
</dbReference>
<dbReference type="Proteomes" id="UP001173465">
    <property type="component" value="Unassembled WGS sequence"/>
</dbReference>
<dbReference type="PANTHER" id="PTHR33678">
    <property type="entry name" value="BLL1576 PROTEIN"/>
    <property type="match status" value="1"/>
</dbReference>
<evidence type="ECO:0000259" key="3">
    <source>
        <dbReference type="Pfam" id="PF13007"/>
    </source>
</evidence>
<reference evidence="5" key="2">
    <citation type="journal article" date="2022" name="Sci. Total Environ.">
        <title>Prevalence, transmission, and molecular epidemiology of tet(X)-positive bacteria among humans, animals, and environmental niches in China: An epidemiological, and genomic-based study.</title>
        <authorList>
            <person name="Dong N."/>
            <person name="Zeng Y."/>
            <person name="Cai C."/>
            <person name="Sun C."/>
            <person name="Lu J."/>
            <person name="Liu C."/>
            <person name="Zhou H."/>
            <person name="Sun Q."/>
            <person name="Shu L."/>
            <person name="Wang H."/>
            <person name="Wang Y."/>
            <person name="Wang S."/>
            <person name="Wu C."/>
            <person name="Chan E.W."/>
            <person name="Chen G."/>
            <person name="Shen Z."/>
            <person name="Chen S."/>
            <person name="Zhang R."/>
        </authorList>
    </citation>
    <scope>NUCLEOTIDE SEQUENCE</scope>
    <source>
        <strain evidence="5">DF46-2-2</strain>
    </source>
</reference>
<dbReference type="InterPro" id="IPR024474">
    <property type="entry name" value="Znf_dom_IS66"/>
</dbReference>
<dbReference type="InterPro" id="IPR024463">
    <property type="entry name" value="Transposase_TnpC_homeodom"/>
</dbReference>
<protein>
    <submittedName>
        <fullName evidence="5">IS66 family transposase</fullName>
    </submittedName>
</protein>
<sequence length="508" mass="57373">METTDSTTLPSDIESLKALVVSLQGESKKYQQLYYETLEKWQLSLKQRFAASCEGYPGQGELFNEAEELLTPSEEEVAADETITYTRKKTRRPSLAAELPRENVVHDIDDADKVCNDCGNDLHRMGEEVSEKLEFIPATVKVIRHIRPKYSCRCCENNATQTQIKIAPVPASILPKSIATPTLLAQIISAKYQFGLPLHRQEALFKSFGIELHRQTMSRWLVKLSEQLEVLYEHWHQQILRQPAIWSDDTPVKVIETEKSQCYMWVYGCGEDKKSADGPPNIVLYDYQDGRAGTCPQTFLKGYTGLLQVDGYAGYNHTEATLVGCWAHARRKFIEAKAVQPKGKTGRADQALNLIQKLYGIETSIANATPEYKLKVRQEQSAPIMQQLKTWLDKTVLQVPPKTAIGKALQYSLNQWSKLTAYLEHGLVSIDNNRAERAIKPFVIGRKNWLFSNTRSGAKASAILYSLVETAKANDLQPAVYLQALFKQLPHIRAADIDTLSPWNIKLN</sequence>
<name>A0AAW7DTE2_9GAMM</name>
<feature type="domain" description="Transposase TnpC homeodomain" evidence="3">
    <location>
        <begin position="43"/>
        <end position="104"/>
    </location>
</feature>
<dbReference type="AlphaFoldDB" id="A0AAW7DTE2"/>
<accession>A0AAW7DTE2</accession>
<dbReference type="InterPro" id="IPR039552">
    <property type="entry name" value="IS66_C"/>
</dbReference>
<feature type="domain" description="Transposase IS66 central" evidence="1">
    <location>
        <begin position="176"/>
        <end position="459"/>
    </location>
</feature>
<dbReference type="Pfam" id="PF13005">
    <property type="entry name" value="zf-IS66"/>
    <property type="match status" value="1"/>
</dbReference>
<dbReference type="PANTHER" id="PTHR33678:SF1">
    <property type="entry name" value="BLL1576 PROTEIN"/>
    <property type="match status" value="1"/>
</dbReference>
<evidence type="ECO:0000313" key="5">
    <source>
        <dbReference type="EMBL" id="MDM1697399.1"/>
    </source>
</evidence>
<evidence type="ECO:0000313" key="6">
    <source>
        <dbReference type="Proteomes" id="UP001173465"/>
    </source>
</evidence>
<feature type="domain" description="Transposase IS66 C-terminal" evidence="4">
    <location>
        <begin position="466"/>
        <end position="503"/>
    </location>
</feature>
<evidence type="ECO:0000259" key="2">
    <source>
        <dbReference type="Pfam" id="PF13005"/>
    </source>
</evidence>
<feature type="domain" description="Transposase IS66 zinc-finger binding" evidence="2">
    <location>
        <begin position="112"/>
        <end position="156"/>
    </location>
</feature>
<evidence type="ECO:0000259" key="4">
    <source>
        <dbReference type="Pfam" id="PF13817"/>
    </source>
</evidence>
<gene>
    <name evidence="5" type="ORF">HX099_12245</name>
</gene>
<dbReference type="Pfam" id="PF13007">
    <property type="entry name" value="LZ_Tnp_IS66"/>
    <property type="match status" value="1"/>
</dbReference>
<dbReference type="Pfam" id="PF03050">
    <property type="entry name" value="DDE_Tnp_IS66"/>
    <property type="match status" value="1"/>
</dbReference>
<dbReference type="NCBIfam" id="NF033517">
    <property type="entry name" value="transpos_IS66"/>
    <property type="match status" value="1"/>
</dbReference>
<dbReference type="InterPro" id="IPR004291">
    <property type="entry name" value="Transposase_IS66_central"/>
</dbReference>